<reference evidence="1 2" key="1">
    <citation type="journal article" date="2019" name="Nat. Ecol. Evol.">
        <title>Megaphylogeny resolves global patterns of mushroom evolution.</title>
        <authorList>
            <person name="Varga T."/>
            <person name="Krizsan K."/>
            <person name="Foldi C."/>
            <person name="Dima B."/>
            <person name="Sanchez-Garcia M."/>
            <person name="Sanchez-Ramirez S."/>
            <person name="Szollosi G.J."/>
            <person name="Szarkandi J.G."/>
            <person name="Papp V."/>
            <person name="Albert L."/>
            <person name="Andreopoulos W."/>
            <person name="Angelini C."/>
            <person name="Antonin V."/>
            <person name="Barry K.W."/>
            <person name="Bougher N.L."/>
            <person name="Buchanan P."/>
            <person name="Buyck B."/>
            <person name="Bense V."/>
            <person name="Catcheside P."/>
            <person name="Chovatia M."/>
            <person name="Cooper J."/>
            <person name="Damon W."/>
            <person name="Desjardin D."/>
            <person name="Finy P."/>
            <person name="Geml J."/>
            <person name="Haridas S."/>
            <person name="Hughes K."/>
            <person name="Justo A."/>
            <person name="Karasinski D."/>
            <person name="Kautmanova I."/>
            <person name="Kiss B."/>
            <person name="Kocsube S."/>
            <person name="Kotiranta H."/>
            <person name="LaButti K.M."/>
            <person name="Lechner B.E."/>
            <person name="Liimatainen K."/>
            <person name="Lipzen A."/>
            <person name="Lukacs Z."/>
            <person name="Mihaltcheva S."/>
            <person name="Morgado L.N."/>
            <person name="Niskanen T."/>
            <person name="Noordeloos M.E."/>
            <person name="Ohm R.A."/>
            <person name="Ortiz-Santana B."/>
            <person name="Ovrebo C."/>
            <person name="Racz N."/>
            <person name="Riley R."/>
            <person name="Savchenko A."/>
            <person name="Shiryaev A."/>
            <person name="Soop K."/>
            <person name="Spirin V."/>
            <person name="Szebenyi C."/>
            <person name="Tomsovsky M."/>
            <person name="Tulloss R.E."/>
            <person name="Uehling J."/>
            <person name="Grigoriev I.V."/>
            <person name="Vagvolgyi C."/>
            <person name="Papp T."/>
            <person name="Martin F.M."/>
            <person name="Miettinen O."/>
            <person name="Hibbett D.S."/>
            <person name="Nagy L.G."/>
        </authorList>
    </citation>
    <scope>NUCLEOTIDE SEQUENCE [LARGE SCALE GENOMIC DNA]</scope>
    <source>
        <strain evidence="1 2">CBS 166.37</strain>
    </source>
</reference>
<dbReference type="Proteomes" id="UP000308652">
    <property type="component" value="Unassembled WGS sequence"/>
</dbReference>
<organism evidence="1 2">
    <name type="scientific">Crucibulum laeve</name>
    <dbReference type="NCBI Taxonomy" id="68775"/>
    <lineage>
        <taxon>Eukaryota</taxon>
        <taxon>Fungi</taxon>
        <taxon>Dikarya</taxon>
        <taxon>Basidiomycota</taxon>
        <taxon>Agaricomycotina</taxon>
        <taxon>Agaricomycetes</taxon>
        <taxon>Agaricomycetidae</taxon>
        <taxon>Agaricales</taxon>
        <taxon>Agaricineae</taxon>
        <taxon>Nidulariaceae</taxon>
        <taxon>Crucibulum</taxon>
    </lineage>
</organism>
<gene>
    <name evidence="1" type="ORF">BDQ12DRAFT_619859</name>
</gene>
<feature type="non-terminal residue" evidence="1">
    <location>
        <position position="56"/>
    </location>
</feature>
<keyword evidence="2" id="KW-1185">Reference proteome</keyword>
<accession>A0A5C3LFK0</accession>
<dbReference type="EMBL" id="ML214162">
    <property type="protein sequence ID" value="TFK30953.1"/>
    <property type="molecule type" value="Genomic_DNA"/>
</dbReference>
<evidence type="ECO:0000313" key="1">
    <source>
        <dbReference type="EMBL" id="TFK30953.1"/>
    </source>
</evidence>
<dbReference type="STRING" id="68775.A0A5C3LFK0"/>
<protein>
    <submittedName>
        <fullName evidence="1">Uncharacterized protein</fullName>
    </submittedName>
</protein>
<evidence type="ECO:0000313" key="2">
    <source>
        <dbReference type="Proteomes" id="UP000308652"/>
    </source>
</evidence>
<name>A0A5C3LFK0_9AGAR</name>
<dbReference type="OrthoDB" id="2666777at2759"/>
<proteinExistence type="predicted"/>
<dbReference type="AlphaFoldDB" id="A0A5C3LFK0"/>
<sequence>MNFIRIDLCVCLDACFTQKRRNPLRGPSWGPPNMHPESAFLSEAEIQEMKEHVESI</sequence>